<organism evidence="4 5">
    <name type="scientific">Phlyctema vagabunda</name>
    <dbReference type="NCBI Taxonomy" id="108571"/>
    <lineage>
        <taxon>Eukaryota</taxon>
        <taxon>Fungi</taxon>
        <taxon>Dikarya</taxon>
        <taxon>Ascomycota</taxon>
        <taxon>Pezizomycotina</taxon>
        <taxon>Leotiomycetes</taxon>
        <taxon>Helotiales</taxon>
        <taxon>Dermateaceae</taxon>
        <taxon>Phlyctema</taxon>
    </lineage>
</organism>
<dbReference type="InterPro" id="IPR000639">
    <property type="entry name" value="Epox_hydrolase-like"/>
</dbReference>
<evidence type="ECO:0000259" key="3">
    <source>
        <dbReference type="Pfam" id="PF06441"/>
    </source>
</evidence>
<dbReference type="InterPro" id="IPR010497">
    <property type="entry name" value="Epoxide_hydro_N"/>
</dbReference>
<sequence length="400" mass="44865">MSSEILYTKLPKAASTQPTPFKAAVPQEQLDEFKQLLKLSKIGPPTYENLTAETRNGKFGLTREWLINAKKEWETEFNWRSVEDSINAFPNYTTKIENIDLHFIALFSDREDAVPVIFMHGWPGSVLEFLPLLSLIVKQYSPETLPYHIIVPSLPGYAFSSGPPLDKNFAMADVARFMNTLMVSLGFGETGYVAQGGDIGSRIARLLGVTYKECKAVHLNFCVMPQPEGFSVESLTPDEQVGVKRLNDFASFSSAYAREQGSRPGTIGLVLSTNPLSLLAWIGEKYLEWTDDTPPVSEILASVTLYWLTETYSRAIYPYRESYGREPVHHGTPRLYIHKPLGYSSFPREVAPVPVSWAATTGNLVWSKGHKKGGHFAAFEQPQDIKDDVEEFIAQVWKTV</sequence>
<dbReference type="GO" id="GO:0016787">
    <property type="term" value="F:hydrolase activity"/>
    <property type="evidence" value="ECO:0007669"/>
    <property type="project" value="UniProtKB-KW"/>
</dbReference>
<evidence type="ECO:0000313" key="4">
    <source>
        <dbReference type="EMBL" id="KAL3417497.1"/>
    </source>
</evidence>
<evidence type="ECO:0000256" key="1">
    <source>
        <dbReference type="ARBA" id="ARBA00010088"/>
    </source>
</evidence>
<proteinExistence type="inferred from homology"/>
<dbReference type="EMBL" id="JBFCZG010000010">
    <property type="protein sequence ID" value="KAL3417497.1"/>
    <property type="molecule type" value="Genomic_DNA"/>
</dbReference>
<comment type="similarity">
    <text evidence="1">Belongs to the peptidase S33 family.</text>
</comment>
<dbReference type="PIRSF" id="PIRSF001112">
    <property type="entry name" value="Epoxide_hydrolase"/>
    <property type="match status" value="1"/>
</dbReference>
<dbReference type="PRINTS" id="PR00412">
    <property type="entry name" value="EPOXHYDRLASE"/>
</dbReference>
<evidence type="ECO:0000256" key="2">
    <source>
        <dbReference type="ARBA" id="ARBA00022801"/>
    </source>
</evidence>
<dbReference type="SUPFAM" id="SSF53474">
    <property type="entry name" value="alpha/beta-Hydrolases"/>
    <property type="match status" value="1"/>
</dbReference>
<name>A0ABR4P2G4_9HELO</name>
<gene>
    <name evidence="4" type="ORF">PVAG01_10507</name>
</gene>
<accession>A0ABR4P2G4</accession>
<dbReference type="PANTHER" id="PTHR21661:SF39">
    <property type="entry name" value="HYDROLASE, PUTATIVE (AFU_ORTHOLOGUE AFUA_3G08960)-RELATED"/>
    <property type="match status" value="1"/>
</dbReference>
<dbReference type="InterPro" id="IPR029058">
    <property type="entry name" value="AB_hydrolase_fold"/>
</dbReference>
<reference evidence="4 5" key="1">
    <citation type="submission" date="2024-06" db="EMBL/GenBank/DDBJ databases">
        <title>Complete genome of Phlyctema vagabunda strain 19-DSS-EL-015.</title>
        <authorList>
            <person name="Fiorenzani C."/>
        </authorList>
    </citation>
    <scope>NUCLEOTIDE SEQUENCE [LARGE SCALE GENOMIC DNA]</scope>
    <source>
        <strain evidence="4 5">19-DSS-EL-015</strain>
    </source>
</reference>
<protein>
    <submittedName>
        <fullName evidence="4">Epoxide hydrolase</fullName>
    </submittedName>
</protein>
<feature type="domain" description="Epoxide hydrolase N-terminal" evidence="3">
    <location>
        <begin position="19"/>
        <end position="129"/>
    </location>
</feature>
<evidence type="ECO:0000313" key="5">
    <source>
        <dbReference type="Proteomes" id="UP001629113"/>
    </source>
</evidence>
<dbReference type="Pfam" id="PF06441">
    <property type="entry name" value="EHN"/>
    <property type="match status" value="1"/>
</dbReference>
<keyword evidence="5" id="KW-1185">Reference proteome</keyword>
<dbReference type="InterPro" id="IPR016292">
    <property type="entry name" value="Epoxide_hydrolase"/>
</dbReference>
<keyword evidence="2 4" id="KW-0378">Hydrolase</keyword>
<dbReference type="PANTHER" id="PTHR21661">
    <property type="entry name" value="EPOXIDE HYDROLASE 1-RELATED"/>
    <property type="match status" value="1"/>
</dbReference>
<dbReference type="Gene3D" id="3.40.50.1820">
    <property type="entry name" value="alpha/beta hydrolase"/>
    <property type="match status" value="1"/>
</dbReference>
<comment type="caution">
    <text evidence="4">The sequence shown here is derived from an EMBL/GenBank/DDBJ whole genome shotgun (WGS) entry which is preliminary data.</text>
</comment>
<dbReference type="Proteomes" id="UP001629113">
    <property type="component" value="Unassembled WGS sequence"/>
</dbReference>